<evidence type="ECO:0000256" key="16">
    <source>
        <dbReference type="ARBA" id="ARBA00047493"/>
    </source>
</evidence>
<proteinExistence type="inferred from homology"/>
<dbReference type="GO" id="GO:0004326">
    <property type="term" value="F:tetrahydrofolylpolyglutamate synthase activity"/>
    <property type="evidence" value="ECO:0007669"/>
    <property type="project" value="UniProtKB-EC"/>
</dbReference>
<name>A0AAD5RTN8_9PEZI</name>
<evidence type="ECO:0000256" key="6">
    <source>
        <dbReference type="ARBA" id="ARBA00022490"/>
    </source>
</evidence>
<dbReference type="SUPFAM" id="SSF53244">
    <property type="entry name" value="MurD-like peptide ligases, peptide-binding domain"/>
    <property type="match status" value="1"/>
</dbReference>
<feature type="binding site" evidence="19">
    <location>
        <position position="205"/>
    </location>
    <ligand>
        <name>Mg(2+)</name>
        <dbReference type="ChEBI" id="CHEBI:18420"/>
        <label>1</label>
    </ligand>
</feature>
<evidence type="ECO:0000256" key="9">
    <source>
        <dbReference type="ARBA" id="ARBA00022723"/>
    </source>
</evidence>
<sequence>MASIPKARTYNDAIDTLNTFQTPYHIAEQQRKAGIRPNVEYVREMRAYLSRIGYSTDELTSLKILHVAGTKGKGSTCAFANSILSRCRSGGDGSSLLKVGLLTSPHLMTVRERMCINSIPISEELFAKYFFEVYDKLTSSPDATVAPKGSAPIYARFLTLMSYHVFLQEKCQVSIYETGIGGEYDATNVVDHPVACAITTLAIDHVFALGNTVDKIAWHKAGILKAGSPAFTIPQAPEAAAVLEERAREKKVELRVLDVDPRLEKVNIRPSALFQKRNATLGIALAEEGLKSVDSNFTPDPKSLPPAFVEGLENMVCRGRCEVKPEGDEMLWHLDGAHTVDSLRIAAKWFAGECKSRKGPRVLIFNQQDRKEAIDFLKELHACAQGGEGRSFDTVIFCTNVTFATGCKRDSVNHQHDPEAIKKLSLQHAFAEKWRCLDPAAKVEVRPTIEEALSYARDLQGSLEEGEMVQAFITGSLHLVGGALGILDGTDAV</sequence>
<dbReference type="EMBL" id="JAKWBI020000091">
    <property type="protein sequence ID" value="KAJ2903091.1"/>
    <property type="molecule type" value="Genomic_DNA"/>
</dbReference>
<dbReference type="InterPro" id="IPR036615">
    <property type="entry name" value="Mur_ligase_C_dom_sf"/>
</dbReference>
<feature type="binding site" evidence="18">
    <location>
        <position position="320"/>
    </location>
    <ligand>
        <name>ATP</name>
        <dbReference type="ChEBI" id="CHEBI:30616"/>
    </ligand>
</feature>
<dbReference type="AlphaFoldDB" id="A0AAD5RTN8"/>
<dbReference type="Proteomes" id="UP001201980">
    <property type="component" value="Unassembled WGS sequence"/>
</dbReference>
<reference evidence="20" key="1">
    <citation type="submission" date="2022-07" db="EMBL/GenBank/DDBJ databases">
        <title>Draft genome sequence of Zalerion maritima ATCC 34329, a (micro)plastics degrading marine fungus.</title>
        <authorList>
            <person name="Paco A."/>
            <person name="Goncalves M.F.M."/>
            <person name="Rocha-Santos T.A.P."/>
            <person name="Alves A."/>
        </authorList>
    </citation>
    <scope>NUCLEOTIDE SEQUENCE</scope>
    <source>
        <strain evidence="20">ATCC 34329</strain>
    </source>
</reference>
<evidence type="ECO:0000256" key="5">
    <source>
        <dbReference type="ARBA" id="ARBA00008276"/>
    </source>
</evidence>
<feature type="binding site" evidence="19">
    <location>
        <position position="104"/>
    </location>
    <ligand>
        <name>Mg(2+)</name>
        <dbReference type="ChEBI" id="CHEBI:18420"/>
        <label>1</label>
    </ligand>
</feature>
<keyword evidence="15" id="KW-0472">Membrane</keyword>
<dbReference type="FunFam" id="3.40.1190.10:FF:000009">
    <property type="entry name" value="Folylpolyglutamate synthase"/>
    <property type="match status" value="1"/>
</dbReference>
<evidence type="ECO:0000256" key="15">
    <source>
        <dbReference type="ARBA" id="ARBA00023136"/>
    </source>
</evidence>
<evidence type="ECO:0000256" key="13">
    <source>
        <dbReference type="ARBA" id="ARBA00022842"/>
    </source>
</evidence>
<dbReference type="GO" id="GO:0005829">
    <property type="term" value="C:cytosol"/>
    <property type="evidence" value="ECO:0007669"/>
    <property type="project" value="TreeGrafter"/>
</dbReference>
<dbReference type="GO" id="GO:0046872">
    <property type="term" value="F:metal ion binding"/>
    <property type="evidence" value="ECO:0007669"/>
    <property type="project" value="UniProtKB-KW"/>
</dbReference>
<evidence type="ECO:0000256" key="7">
    <source>
        <dbReference type="ARBA" id="ARBA00022563"/>
    </source>
</evidence>
<dbReference type="InterPro" id="IPR001645">
    <property type="entry name" value="Folylpolyglutamate_synth"/>
</dbReference>
<evidence type="ECO:0000256" key="18">
    <source>
        <dbReference type="PIRSR" id="PIRSR038895-1"/>
    </source>
</evidence>
<dbReference type="GO" id="GO:0006730">
    <property type="term" value="P:one-carbon metabolic process"/>
    <property type="evidence" value="ECO:0007669"/>
    <property type="project" value="UniProtKB-KW"/>
</dbReference>
<comment type="subcellular location">
    <subcellularLocation>
        <location evidence="3">Cytoplasm</location>
    </subcellularLocation>
    <subcellularLocation>
        <location evidence="1">Mitochondrion inner membrane</location>
    </subcellularLocation>
    <subcellularLocation>
        <location evidence="2">Mitochondrion matrix</location>
    </subcellularLocation>
</comment>
<keyword evidence="21" id="KW-1185">Reference proteome</keyword>
<dbReference type="Gene3D" id="3.90.190.20">
    <property type="entry name" value="Mur ligase, C-terminal domain"/>
    <property type="match status" value="1"/>
</dbReference>
<dbReference type="InterPro" id="IPR023600">
    <property type="entry name" value="Folylpolyglutamate_synth_euk"/>
</dbReference>
<keyword evidence="14" id="KW-0496">Mitochondrion</keyword>
<dbReference type="PANTHER" id="PTHR11136">
    <property type="entry name" value="FOLYLPOLYGLUTAMATE SYNTHASE-RELATED"/>
    <property type="match status" value="1"/>
</dbReference>
<keyword evidence="9 19" id="KW-0479">Metal-binding</keyword>
<evidence type="ECO:0000256" key="8">
    <source>
        <dbReference type="ARBA" id="ARBA00022598"/>
    </source>
</evidence>
<dbReference type="SUPFAM" id="SSF53623">
    <property type="entry name" value="MurD-like peptide ligases, catalytic domain"/>
    <property type="match status" value="1"/>
</dbReference>
<evidence type="ECO:0000256" key="19">
    <source>
        <dbReference type="PIRSR" id="PIRSR038895-2"/>
    </source>
</evidence>
<evidence type="ECO:0000256" key="14">
    <source>
        <dbReference type="ARBA" id="ARBA00023128"/>
    </source>
</evidence>
<comment type="caution">
    <text evidence="20">The sequence shown here is derived from an EMBL/GenBank/DDBJ whole genome shotgun (WGS) entry which is preliminary data.</text>
</comment>
<protein>
    <recommendedName>
        <fullName evidence="17">Folylpolyglutamate synthase</fullName>
        <ecNumber evidence="17">6.3.2.17</ecNumber>
    </recommendedName>
    <alternativeName>
        <fullName evidence="17">Folylpoly-gamma-glutamate synthetase</fullName>
    </alternativeName>
    <alternativeName>
        <fullName evidence="17">Tetrahydrofolylpolyglutamate synthase</fullName>
    </alternativeName>
</protein>
<keyword evidence="12 18" id="KW-0067">ATP-binding</keyword>
<dbReference type="EC" id="6.3.2.17" evidence="17"/>
<keyword evidence="13 19" id="KW-0460">Magnesium</keyword>
<evidence type="ECO:0000313" key="20">
    <source>
        <dbReference type="EMBL" id="KAJ2903091.1"/>
    </source>
</evidence>
<evidence type="ECO:0000256" key="1">
    <source>
        <dbReference type="ARBA" id="ARBA00004273"/>
    </source>
</evidence>
<keyword evidence="6" id="KW-0963">Cytoplasm</keyword>
<keyword evidence="10 18" id="KW-0547">Nucleotide-binding</keyword>
<dbReference type="Gene3D" id="3.40.1190.10">
    <property type="entry name" value="Mur-like, catalytic domain"/>
    <property type="match status" value="1"/>
</dbReference>
<comment type="pathway">
    <text evidence="4 17">Cofactor biosynthesis; tetrahydrofolylpolyglutamate biosynthesis.</text>
</comment>
<dbReference type="InterPro" id="IPR036565">
    <property type="entry name" value="Mur-like_cat_sf"/>
</dbReference>
<evidence type="ECO:0000313" key="21">
    <source>
        <dbReference type="Proteomes" id="UP001201980"/>
    </source>
</evidence>
<dbReference type="GO" id="GO:0005759">
    <property type="term" value="C:mitochondrial matrix"/>
    <property type="evidence" value="ECO:0007669"/>
    <property type="project" value="UniProtKB-SubCell"/>
</dbReference>
<feature type="binding site" evidence="18">
    <location>
        <position position="335"/>
    </location>
    <ligand>
        <name>ATP</name>
        <dbReference type="ChEBI" id="CHEBI:30616"/>
    </ligand>
</feature>
<evidence type="ECO:0000256" key="11">
    <source>
        <dbReference type="ARBA" id="ARBA00022792"/>
    </source>
</evidence>
<dbReference type="PANTHER" id="PTHR11136:SF5">
    <property type="entry name" value="FOLYLPOLYGLUTAMATE SYNTHASE, MITOCHONDRIAL"/>
    <property type="match status" value="1"/>
</dbReference>
<dbReference type="PROSITE" id="PS01012">
    <property type="entry name" value="FOLYLPOLYGLU_SYNT_2"/>
    <property type="match status" value="1"/>
</dbReference>
<comment type="function">
    <text evidence="17">Catalyzes conversion of folates to polyglutamate derivatives allowing concentration of folate compounds in the cell and the intracellular retention of these cofactors, which are important substrates for most of the folate-dependent enzymes that are involved in one-carbon transfer reactions involved in purine, pyrimidine and amino acid synthesis.</text>
</comment>
<feature type="binding site" evidence="19">
    <location>
        <position position="177"/>
    </location>
    <ligand>
        <name>Mg(2+)</name>
        <dbReference type="ChEBI" id="CHEBI:18420"/>
        <label>1</label>
    </ligand>
</feature>
<evidence type="ECO:0000256" key="10">
    <source>
        <dbReference type="ARBA" id="ARBA00022741"/>
    </source>
</evidence>
<accession>A0AAD5RTN8</accession>
<evidence type="ECO:0000256" key="4">
    <source>
        <dbReference type="ARBA" id="ARBA00005150"/>
    </source>
</evidence>
<evidence type="ECO:0000256" key="3">
    <source>
        <dbReference type="ARBA" id="ARBA00004496"/>
    </source>
</evidence>
<evidence type="ECO:0000256" key="2">
    <source>
        <dbReference type="ARBA" id="ARBA00004305"/>
    </source>
</evidence>
<dbReference type="PIRSF" id="PIRSF038895">
    <property type="entry name" value="FPGS"/>
    <property type="match status" value="1"/>
</dbReference>
<dbReference type="NCBIfam" id="TIGR01499">
    <property type="entry name" value="folC"/>
    <property type="match status" value="1"/>
</dbReference>
<dbReference type="GO" id="GO:0005743">
    <property type="term" value="C:mitochondrial inner membrane"/>
    <property type="evidence" value="ECO:0007669"/>
    <property type="project" value="UniProtKB-SubCell"/>
</dbReference>
<comment type="catalytic activity">
    <reaction evidence="16 17">
        <text>(6S)-5,6,7,8-tetrahydrofolyl-(gamma-L-Glu)(n) + L-glutamate + ATP = (6S)-5,6,7,8-tetrahydrofolyl-(gamma-L-Glu)(n+1) + ADP + phosphate + H(+)</text>
        <dbReference type="Rhea" id="RHEA:10580"/>
        <dbReference type="Rhea" id="RHEA-COMP:14738"/>
        <dbReference type="Rhea" id="RHEA-COMP:14740"/>
        <dbReference type="ChEBI" id="CHEBI:15378"/>
        <dbReference type="ChEBI" id="CHEBI:29985"/>
        <dbReference type="ChEBI" id="CHEBI:30616"/>
        <dbReference type="ChEBI" id="CHEBI:43474"/>
        <dbReference type="ChEBI" id="CHEBI:141005"/>
        <dbReference type="ChEBI" id="CHEBI:456216"/>
        <dbReference type="EC" id="6.3.2.17"/>
    </reaction>
</comment>
<evidence type="ECO:0000256" key="12">
    <source>
        <dbReference type="ARBA" id="ARBA00022840"/>
    </source>
</evidence>
<keyword evidence="8 17" id="KW-0436">Ligase</keyword>
<keyword evidence="11" id="KW-0999">Mitochondrion inner membrane</keyword>
<organism evidence="20 21">
    <name type="scientific">Zalerion maritima</name>
    <dbReference type="NCBI Taxonomy" id="339359"/>
    <lineage>
        <taxon>Eukaryota</taxon>
        <taxon>Fungi</taxon>
        <taxon>Dikarya</taxon>
        <taxon>Ascomycota</taxon>
        <taxon>Pezizomycotina</taxon>
        <taxon>Sordariomycetes</taxon>
        <taxon>Lulworthiomycetidae</taxon>
        <taxon>Lulworthiales</taxon>
        <taxon>Lulworthiaceae</taxon>
        <taxon>Zalerion</taxon>
    </lineage>
</organism>
<evidence type="ECO:0000256" key="17">
    <source>
        <dbReference type="PIRNR" id="PIRNR038895"/>
    </source>
</evidence>
<comment type="cofactor">
    <cofactor evidence="17">
        <name>a monovalent cation</name>
        <dbReference type="ChEBI" id="CHEBI:60242"/>
    </cofactor>
    <text evidence="17">A monovalent cation.</text>
</comment>
<keyword evidence="7 17" id="KW-0554">One-carbon metabolism</keyword>
<gene>
    <name evidence="20" type="ORF">MKZ38_010429</name>
</gene>
<dbReference type="InterPro" id="IPR018109">
    <property type="entry name" value="Folylpolyglutamate_synth_CS"/>
</dbReference>
<dbReference type="GO" id="GO:0005524">
    <property type="term" value="F:ATP binding"/>
    <property type="evidence" value="ECO:0007669"/>
    <property type="project" value="UniProtKB-KW"/>
</dbReference>
<comment type="similarity">
    <text evidence="5 17">Belongs to the folylpolyglutamate synthase family.</text>
</comment>